<reference evidence="1" key="1">
    <citation type="submission" date="2014-05" db="EMBL/GenBank/DDBJ databases">
        <authorList>
            <person name="Chronopoulou M."/>
        </authorList>
    </citation>
    <scope>NUCLEOTIDE SEQUENCE</scope>
    <source>
        <tissue evidence="1">Whole organism</tissue>
    </source>
</reference>
<organism evidence="1">
    <name type="scientific">Lepeophtheirus salmonis</name>
    <name type="common">Salmon louse</name>
    <name type="synonym">Caligus salmonis</name>
    <dbReference type="NCBI Taxonomy" id="72036"/>
    <lineage>
        <taxon>Eukaryota</taxon>
        <taxon>Metazoa</taxon>
        <taxon>Ecdysozoa</taxon>
        <taxon>Arthropoda</taxon>
        <taxon>Crustacea</taxon>
        <taxon>Multicrustacea</taxon>
        <taxon>Hexanauplia</taxon>
        <taxon>Copepoda</taxon>
        <taxon>Siphonostomatoida</taxon>
        <taxon>Caligidae</taxon>
        <taxon>Lepeophtheirus</taxon>
    </lineage>
</organism>
<dbReference type="AlphaFoldDB" id="A0A0K2TRM2"/>
<protein>
    <submittedName>
        <fullName evidence="1">Uncharacterized protein</fullName>
    </submittedName>
</protein>
<accession>A0A0K2TRM2</accession>
<name>A0A0K2TRM2_LEPSM</name>
<dbReference type="EMBL" id="HACA01010685">
    <property type="protein sequence ID" value="CDW28046.1"/>
    <property type="molecule type" value="Transcribed_RNA"/>
</dbReference>
<proteinExistence type="predicted"/>
<evidence type="ECO:0000313" key="1">
    <source>
        <dbReference type="EMBL" id="CDW28046.1"/>
    </source>
</evidence>
<sequence length="93" mass="11002">FKIKKSTYTYTTIHSENVIIQSIYMFQVEAFYKKLKALSVFSLYFANKINIVGSIRFRWFKTVFWLIFSSWAMKQVLTCRSNSTISIILSTFS</sequence>
<feature type="non-terminal residue" evidence="1">
    <location>
        <position position="1"/>
    </location>
</feature>